<feature type="region of interest" description="Disordered" evidence="2">
    <location>
        <begin position="287"/>
        <end position="308"/>
    </location>
</feature>
<sequence>MDSYRHDGLTFDVSDAAPGNAVPREADPGHSHLGSAEAVVLLHGFPQDRHCWQAVARQLNEAGLRTLAPDQRGYSPGACPPAVSDYAMEHLVGDVVALLDAAHVQRAHLVGHDWGGGVAWALAATHPERVASLTVLSTPHPAAMGAAMLHGQVLRSWYMGAFQVPRLPERLLARQLPRALRGAGLPPAEVRRYADRFAEPERLRGPINWYRAMVRGGARLGLGVVTVPTTYVWGEQDPYLGRAAALKTSEFVGADYRFVPVRAGHWLPEIEPRLVVDEVLARVRGASGGPAAAEPPAAEPAAAEPVGTPSGNLSVLERLGAAEFVALTTFRRSGEPVTTPMWVARDGDELVFTTPTDSGKIKRLRRDPRVRVQVCSRLGKIQPGALAADGQATLAAGAAEVARGSAVLRRKYGWQYAVMLRAERLFKREQLDRTILRVRLG</sequence>
<dbReference type="GO" id="GO:0016787">
    <property type="term" value="F:hydrolase activity"/>
    <property type="evidence" value="ECO:0007669"/>
    <property type="project" value="UniProtKB-KW"/>
</dbReference>
<dbReference type="Pfam" id="PF01243">
    <property type="entry name" value="PNPOx_N"/>
    <property type="match status" value="1"/>
</dbReference>
<gene>
    <name evidence="5" type="ORF">KILIM_107_00080</name>
</gene>
<dbReference type="PANTHER" id="PTHR43329">
    <property type="entry name" value="EPOXIDE HYDROLASE"/>
    <property type="match status" value="1"/>
</dbReference>
<dbReference type="EMBL" id="BAHD01000107">
    <property type="protein sequence ID" value="GAB98163.1"/>
    <property type="molecule type" value="Genomic_DNA"/>
</dbReference>
<evidence type="ECO:0000259" key="4">
    <source>
        <dbReference type="Pfam" id="PF01243"/>
    </source>
</evidence>
<dbReference type="SUPFAM" id="SSF50475">
    <property type="entry name" value="FMN-binding split barrel"/>
    <property type="match status" value="1"/>
</dbReference>
<evidence type="ECO:0000256" key="2">
    <source>
        <dbReference type="SAM" id="MobiDB-lite"/>
    </source>
</evidence>
<dbReference type="InterPro" id="IPR019965">
    <property type="entry name" value="PPOX_F420-dep_Rv2061_put"/>
</dbReference>
<dbReference type="RefSeq" id="WP_006594695.1">
    <property type="nucleotide sequence ID" value="NZ_BAHD01000107.1"/>
</dbReference>
<name>K6VPL9_9MICO</name>
<keyword evidence="6" id="KW-1185">Reference proteome</keyword>
<organism evidence="5 6">
    <name type="scientific">Kineosphaera limosa NBRC 100340</name>
    <dbReference type="NCBI Taxonomy" id="1184609"/>
    <lineage>
        <taxon>Bacteria</taxon>
        <taxon>Bacillati</taxon>
        <taxon>Actinomycetota</taxon>
        <taxon>Actinomycetes</taxon>
        <taxon>Micrococcales</taxon>
        <taxon>Dermatophilaceae</taxon>
        <taxon>Kineosphaera</taxon>
    </lineage>
</organism>
<dbReference type="Proteomes" id="UP000008366">
    <property type="component" value="Unassembled WGS sequence"/>
</dbReference>
<dbReference type="NCBIfam" id="TIGR03666">
    <property type="entry name" value="Rv2061_F420"/>
    <property type="match status" value="1"/>
</dbReference>
<dbReference type="InterPro" id="IPR000073">
    <property type="entry name" value="AB_hydrolase_1"/>
</dbReference>
<dbReference type="Gene3D" id="2.30.110.10">
    <property type="entry name" value="Electron Transport, Fmn-binding Protein, Chain A"/>
    <property type="match status" value="1"/>
</dbReference>
<evidence type="ECO:0000256" key="1">
    <source>
        <dbReference type="ARBA" id="ARBA00022801"/>
    </source>
</evidence>
<dbReference type="eggNOG" id="COG0596">
    <property type="taxonomic scope" value="Bacteria"/>
</dbReference>
<reference evidence="5 6" key="1">
    <citation type="submission" date="2012-08" db="EMBL/GenBank/DDBJ databases">
        <title>Whole genome shotgun sequence of Kineosphaera limosa NBRC 100340.</title>
        <authorList>
            <person name="Yoshida I."/>
            <person name="Isaki S."/>
            <person name="Hosoyama A."/>
            <person name="Tsuchikane K."/>
            <person name="Katsumata H."/>
            <person name="Ando Y."/>
            <person name="Ohji S."/>
            <person name="Hamada M."/>
            <person name="Tamura T."/>
            <person name="Yamazoe A."/>
            <person name="Yamazaki S."/>
            <person name="Fujita N."/>
        </authorList>
    </citation>
    <scope>NUCLEOTIDE SEQUENCE [LARGE SCALE GENOMIC DNA]</scope>
    <source>
        <strain evidence="5 6">NBRC 100340</strain>
    </source>
</reference>
<dbReference type="PRINTS" id="PR00412">
    <property type="entry name" value="EPOXHYDRLASE"/>
</dbReference>
<dbReference type="Gene3D" id="3.40.50.1820">
    <property type="entry name" value="alpha/beta hydrolase"/>
    <property type="match status" value="1"/>
</dbReference>
<dbReference type="eggNOG" id="COG3871">
    <property type="taxonomic scope" value="Bacteria"/>
</dbReference>
<feature type="compositionally biased region" description="Low complexity" evidence="2">
    <location>
        <begin position="290"/>
        <end position="305"/>
    </location>
</feature>
<keyword evidence="1" id="KW-0378">Hydrolase</keyword>
<evidence type="ECO:0000313" key="6">
    <source>
        <dbReference type="Proteomes" id="UP000008366"/>
    </source>
</evidence>
<protein>
    <submittedName>
        <fullName evidence="5">Uncharacterized protein</fullName>
    </submittedName>
</protein>
<feature type="region of interest" description="Disordered" evidence="2">
    <location>
        <begin position="1"/>
        <end position="30"/>
    </location>
</feature>
<comment type="caution">
    <text evidence="5">The sequence shown here is derived from an EMBL/GenBank/DDBJ whole genome shotgun (WGS) entry which is preliminary data.</text>
</comment>
<dbReference type="PRINTS" id="PR00111">
    <property type="entry name" value="ABHYDROLASE"/>
</dbReference>
<accession>K6VPL9</accession>
<dbReference type="InterPro" id="IPR000639">
    <property type="entry name" value="Epox_hydrolase-like"/>
</dbReference>
<dbReference type="InterPro" id="IPR011576">
    <property type="entry name" value="Pyridox_Oxase_N"/>
</dbReference>
<proteinExistence type="predicted"/>
<dbReference type="STRING" id="1184609.KILIM_107_00080"/>
<evidence type="ECO:0000313" key="5">
    <source>
        <dbReference type="EMBL" id="GAB98163.1"/>
    </source>
</evidence>
<dbReference type="InterPro" id="IPR012349">
    <property type="entry name" value="Split_barrel_FMN-bd"/>
</dbReference>
<feature type="domain" description="Pyridoxamine 5'-phosphate oxidase N-terminal" evidence="4">
    <location>
        <begin position="317"/>
        <end position="438"/>
    </location>
</feature>
<dbReference type="OrthoDB" id="2987348at2"/>
<dbReference type="InterPro" id="IPR029058">
    <property type="entry name" value="AB_hydrolase_fold"/>
</dbReference>
<feature type="domain" description="AB hydrolase-1" evidence="3">
    <location>
        <begin position="38"/>
        <end position="269"/>
    </location>
</feature>
<dbReference type="Pfam" id="PF00561">
    <property type="entry name" value="Abhydrolase_1"/>
    <property type="match status" value="1"/>
</dbReference>
<dbReference type="SUPFAM" id="SSF53474">
    <property type="entry name" value="alpha/beta-Hydrolases"/>
    <property type="match status" value="1"/>
</dbReference>
<dbReference type="AlphaFoldDB" id="K6VPL9"/>
<evidence type="ECO:0000259" key="3">
    <source>
        <dbReference type="Pfam" id="PF00561"/>
    </source>
</evidence>